<gene>
    <name evidence="3" type="ORF">SAMN04515671_2933</name>
</gene>
<name>A0A1H0PXV2_9ACTN</name>
<organism evidence="3 4">
    <name type="scientific">Nakamurella panacisegetis</name>
    <dbReference type="NCBI Taxonomy" id="1090615"/>
    <lineage>
        <taxon>Bacteria</taxon>
        <taxon>Bacillati</taxon>
        <taxon>Actinomycetota</taxon>
        <taxon>Actinomycetes</taxon>
        <taxon>Nakamurellales</taxon>
        <taxon>Nakamurellaceae</taxon>
        <taxon>Nakamurella</taxon>
    </lineage>
</organism>
<dbReference type="SMART" id="SM00507">
    <property type="entry name" value="HNHc"/>
    <property type="match status" value="1"/>
</dbReference>
<evidence type="ECO:0000313" key="3">
    <source>
        <dbReference type="EMBL" id="SDP09952.1"/>
    </source>
</evidence>
<protein>
    <submittedName>
        <fullName evidence="3">5-methylcytosine-specific restriction enzyme A</fullName>
    </submittedName>
</protein>
<keyword evidence="4" id="KW-1185">Reference proteome</keyword>
<reference evidence="3 4" key="1">
    <citation type="submission" date="2016-10" db="EMBL/GenBank/DDBJ databases">
        <authorList>
            <person name="de Groot N.N."/>
        </authorList>
    </citation>
    <scope>NUCLEOTIDE SEQUENCE [LARGE SCALE GENOMIC DNA]</scope>
    <source>
        <strain evidence="4">P4-7,KCTC 19426,CECT 7604</strain>
    </source>
</reference>
<dbReference type="InterPro" id="IPR003615">
    <property type="entry name" value="HNH_nuc"/>
</dbReference>
<dbReference type="AlphaFoldDB" id="A0A1H0PXV2"/>
<feature type="region of interest" description="Disordered" evidence="1">
    <location>
        <begin position="91"/>
        <end position="114"/>
    </location>
</feature>
<sequence>MLAPSPCLDCPDLAVKRGRCAAHQIAPWFGSTRKARLPADWSTRRLIVLNRDHGICWICGQPGADEVDHKVPNDDDNLANLAPIHQNIAPHCHRAKSSAEGNAARRGNRARPRH</sequence>
<dbReference type="CDD" id="cd00085">
    <property type="entry name" value="HNHc"/>
    <property type="match status" value="1"/>
</dbReference>
<feature type="domain" description="HNH nuclease" evidence="2">
    <location>
        <begin position="43"/>
        <end position="94"/>
    </location>
</feature>
<evidence type="ECO:0000259" key="2">
    <source>
        <dbReference type="SMART" id="SM00507"/>
    </source>
</evidence>
<dbReference type="Proteomes" id="UP000198741">
    <property type="component" value="Chromosome I"/>
</dbReference>
<dbReference type="OrthoDB" id="3234360at2"/>
<dbReference type="Gene3D" id="1.10.30.50">
    <property type="match status" value="1"/>
</dbReference>
<dbReference type="STRING" id="1090615.SAMN04515671_2933"/>
<dbReference type="EMBL" id="LT629710">
    <property type="protein sequence ID" value="SDP09952.1"/>
    <property type="molecule type" value="Genomic_DNA"/>
</dbReference>
<evidence type="ECO:0000256" key="1">
    <source>
        <dbReference type="SAM" id="MobiDB-lite"/>
    </source>
</evidence>
<evidence type="ECO:0000313" key="4">
    <source>
        <dbReference type="Proteomes" id="UP000198741"/>
    </source>
</evidence>
<proteinExistence type="predicted"/>
<accession>A0A1H0PXV2</accession>